<evidence type="ECO:0000313" key="4">
    <source>
        <dbReference type="EMBL" id="QFU15710.1"/>
    </source>
</evidence>
<dbReference type="SUPFAM" id="SSF141868">
    <property type="entry name" value="EAL domain-like"/>
    <property type="match status" value="1"/>
</dbReference>
<dbReference type="EMBL" id="CP045423">
    <property type="protein sequence ID" value="QFU15710.1"/>
    <property type="molecule type" value="Genomic_DNA"/>
</dbReference>
<feature type="compositionally biased region" description="Low complexity" evidence="1">
    <location>
        <begin position="242"/>
        <end position="256"/>
    </location>
</feature>
<evidence type="ECO:0000313" key="5">
    <source>
        <dbReference type="Proteomes" id="UP000325614"/>
    </source>
</evidence>
<dbReference type="InterPro" id="IPR035919">
    <property type="entry name" value="EAL_sf"/>
</dbReference>
<dbReference type="Pfam" id="PF00563">
    <property type="entry name" value="EAL"/>
    <property type="match status" value="1"/>
</dbReference>
<dbReference type="Gene3D" id="3.20.20.450">
    <property type="entry name" value="EAL domain"/>
    <property type="match status" value="1"/>
</dbReference>
<keyword evidence="2" id="KW-1133">Transmembrane helix</keyword>
<evidence type="ECO:0000259" key="3">
    <source>
        <dbReference type="PROSITE" id="PS50883"/>
    </source>
</evidence>
<proteinExistence type="predicted"/>
<feature type="domain" description="EAL" evidence="3">
    <location>
        <begin position="267"/>
        <end position="521"/>
    </location>
</feature>
<dbReference type="InterPro" id="IPR001633">
    <property type="entry name" value="EAL_dom"/>
</dbReference>
<dbReference type="PROSITE" id="PS50883">
    <property type="entry name" value="EAL"/>
    <property type="match status" value="1"/>
</dbReference>
<protein>
    <submittedName>
        <fullName evidence="4">EAL domain-containing protein</fullName>
    </submittedName>
</protein>
<feature type="region of interest" description="Disordered" evidence="1">
    <location>
        <begin position="217"/>
        <end position="268"/>
    </location>
</feature>
<keyword evidence="2" id="KW-0812">Transmembrane</keyword>
<dbReference type="Proteomes" id="UP000325614">
    <property type="component" value="Chromosome"/>
</dbReference>
<keyword evidence="5" id="KW-1185">Reference proteome</keyword>
<dbReference type="PANTHER" id="PTHR33121">
    <property type="entry name" value="CYCLIC DI-GMP PHOSPHODIESTERASE PDEF"/>
    <property type="match status" value="1"/>
</dbReference>
<accession>A0A5P9JW97</accession>
<feature type="compositionally biased region" description="Low complexity" evidence="1">
    <location>
        <begin position="222"/>
        <end position="233"/>
    </location>
</feature>
<organism evidence="4 5">
    <name type="scientific">Microvirga thermotolerans</name>
    <dbReference type="NCBI Taxonomy" id="2651334"/>
    <lineage>
        <taxon>Bacteria</taxon>
        <taxon>Pseudomonadati</taxon>
        <taxon>Pseudomonadota</taxon>
        <taxon>Alphaproteobacteria</taxon>
        <taxon>Hyphomicrobiales</taxon>
        <taxon>Methylobacteriaceae</taxon>
        <taxon>Microvirga</taxon>
    </lineage>
</organism>
<evidence type="ECO:0000256" key="2">
    <source>
        <dbReference type="SAM" id="Phobius"/>
    </source>
</evidence>
<gene>
    <name evidence="4" type="ORF">GDR74_05465</name>
</gene>
<name>A0A5P9JW97_9HYPH</name>
<sequence>MALVTASTHPWQVMPSTFMRRSLRGSSMIAFLSCPSCRALGPGSGAVAVPSFAPAALADRGRVGQHRCNNDSPFTTGAGAPMVETAKRPDLFKGRGTKWFVLGIGIVASAGAVAGAIAAESLLPLVLFLNAAALIVMAAIGLRVDGSSQELRRAASELAALAARVARLERQSPGPGGSPVLRSAVAEVTGTMGLLGGVVRELARNVAAQNRDVADLKSTLRPAGPDPAGAAPALRVGPETRAPAASPAQEAAEPEPCLLPLPPGSGQESRERQAIRAFETGGVELHLQPVVALPRRKVCLYEALARLRLADGTLIGPAEFLPALERAGHARSFDGAMLDRAIAVARHLAARRSEASVAVNLSPRSLGEPGFLNAVLRRLETAPEVAGRIVLEWPQACWRALDPEGRDAVFALGGLGIPLSVDGVRDLHLDVRTLAEQGVRFVKIPAETILAASDADGSRGPDVRDLAAHLRRSGIRLVAERVEREEAVPALAELGVPLAQGFVFAAPRAVRAEVLAEVAGASGGQGSGPASALRRAG</sequence>
<dbReference type="SMART" id="SM00052">
    <property type="entry name" value="EAL"/>
    <property type="match status" value="1"/>
</dbReference>
<dbReference type="AlphaFoldDB" id="A0A5P9JW97"/>
<feature type="transmembrane region" description="Helical" evidence="2">
    <location>
        <begin position="99"/>
        <end position="119"/>
    </location>
</feature>
<dbReference type="CDD" id="cd01948">
    <property type="entry name" value="EAL"/>
    <property type="match status" value="1"/>
</dbReference>
<dbReference type="PANTHER" id="PTHR33121:SF79">
    <property type="entry name" value="CYCLIC DI-GMP PHOSPHODIESTERASE PDED-RELATED"/>
    <property type="match status" value="1"/>
</dbReference>
<evidence type="ECO:0000256" key="1">
    <source>
        <dbReference type="SAM" id="MobiDB-lite"/>
    </source>
</evidence>
<feature type="transmembrane region" description="Helical" evidence="2">
    <location>
        <begin position="125"/>
        <end position="144"/>
    </location>
</feature>
<reference evidence="4 5" key="1">
    <citation type="submission" date="2019-10" db="EMBL/GenBank/DDBJ databases">
        <title>Isolation, Identification of Microvirga thermotolerans HR1, a novel thermophilic bacterium and Comparative Genomics of the genus Microvirga.</title>
        <authorList>
            <person name="Li J."/>
            <person name="Zhang W."/>
            <person name="Lin M."/>
            <person name="Wang J."/>
        </authorList>
    </citation>
    <scope>NUCLEOTIDE SEQUENCE [LARGE SCALE GENOMIC DNA]</scope>
    <source>
        <strain evidence="4 5">HR1</strain>
    </source>
</reference>
<dbReference type="GO" id="GO:0071111">
    <property type="term" value="F:cyclic-guanylate-specific phosphodiesterase activity"/>
    <property type="evidence" value="ECO:0007669"/>
    <property type="project" value="InterPro"/>
</dbReference>
<keyword evidence="2" id="KW-0472">Membrane</keyword>
<dbReference type="InterPro" id="IPR050706">
    <property type="entry name" value="Cyclic-di-GMP_PDE-like"/>
</dbReference>
<dbReference type="KEGG" id="mico:GDR74_05465"/>